<keyword evidence="1" id="KW-0812">Transmembrane</keyword>
<evidence type="ECO:0000313" key="3">
    <source>
        <dbReference type="Proteomes" id="UP000251842"/>
    </source>
</evidence>
<organism evidence="2 3">
    <name type="scientific">Solilutibacter oculi</name>
    <dbReference type="NCBI Taxonomy" id="2698682"/>
    <lineage>
        <taxon>Bacteria</taxon>
        <taxon>Pseudomonadati</taxon>
        <taxon>Pseudomonadota</taxon>
        <taxon>Gammaproteobacteria</taxon>
        <taxon>Lysobacterales</taxon>
        <taxon>Lysobacteraceae</taxon>
        <taxon>Solilutibacter</taxon>
    </lineage>
</organism>
<reference evidence="3" key="1">
    <citation type="submission" date="2018-05" db="EMBL/GenBank/DDBJ databases">
        <title>Luteimonas pekinense sp. nov., isolated from human Meibomian gland secretions, Beijing, China.</title>
        <authorList>
            <person name="Wen T."/>
            <person name="Bai H."/>
            <person name="Lv H."/>
        </authorList>
    </citation>
    <scope>NUCLEOTIDE SEQUENCE [LARGE SCALE GENOMIC DNA]</scope>
    <source>
        <strain evidence="3">83-4</strain>
    </source>
</reference>
<keyword evidence="1" id="KW-1133">Transmembrane helix</keyword>
<proteinExistence type="predicted"/>
<accession>A0A344J3G2</accession>
<evidence type="ECO:0000256" key="1">
    <source>
        <dbReference type="SAM" id="Phobius"/>
    </source>
</evidence>
<protein>
    <submittedName>
        <fullName evidence="2">Uncharacterized protein</fullName>
    </submittedName>
</protein>
<name>A0A344J3G2_9GAMM</name>
<feature type="transmembrane region" description="Helical" evidence="1">
    <location>
        <begin position="12"/>
        <end position="34"/>
    </location>
</feature>
<dbReference type="EMBL" id="CP029556">
    <property type="protein sequence ID" value="AXA83572.1"/>
    <property type="molecule type" value="Genomic_DNA"/>
</dbReference>
<sequence>MDTTVSRPRRWGWLALDLAGSAALVLGMLALVAPDTAAAIGLPARWGWPLIIVGAIAMSWAMLLFIRQSRAARTP</sequence>
<dbReference type="Proteomes" id="UP000251842">
    <property type="component" value="Chromosome"/>
</dbReference>
<dbReference type="OrthoDB" id="9912792at2"/>
<gene>
    <name evidence="2" type="ORF">DCD74_01685</name>
</gene>
<feature type="transmembrane region" description="Helical" evidence="1">
    <location>
        <begin position="46"/>
        <end position="66"/>
    </location>
</feature>
<dbReference type="RefSeq" id="WP_112925791.1">
    <property type="nucleotide sequence ID" value="NZ_CP029556.1"/>
</dbReference>
<keyword evidence="1" id="KW-0472">Membrane</keyword>
<dbReference type="KEGG" id="lue:DCD74_01685"/>
<evidence type="ECO:0000313" key="2">
    <source>
        <dbReference type="EMBL" id="AXA83572.1"/>
    </source>
</evidence>
<dbReference type="AlphaFoldDB" id="A0A344J3G2"/>
<keyword evidence="3" id="KW-1185">Reference proteome</keyword>